<protein>
    <recommendedName>
        <fullName evidence="2">Cyclin C-terminal domain-containing protein</fullName>
    </recommendedName>
</protein>
<feature type="compositionally biased region" description="Low complexity" evidence="1">
    <location>
        <begin position="87"/>
        <end position="96"/>
    </location>
</feature>
<reference evidence="3 4" key="1">
    <citation type="journal article" date="2010" name="Nature">
        <title>The Ectocarpus genome and the independent evolution of multicellularity in brown algae.</title>
        <authorList>
            <person name="Cock J.M."/>
            <person name="Sterck L."/>
            <person name="Rouze P."/>
            <person name="Scornet D."/>
            <person name="Allen A.E."/>
            <person name="Amoutzias G."/>
            <person name="Anthouard V."/>
            <person name="Artiguenave F."/>
            <person name="Aury J.M."/>
            <person name="Badger J.H."/>
            <person name="Beszteri B."/>
            <person name="Billiau K."/>
            <person name="Bonnet E."/>
            <person name="Bothwell J.H."/>
            <person name="Bowler C."/>
            <person name="Boyen C."/>
            <person name="Brownlee C."/>
            <person name="Carrano C.J."/>
            <person name="Charrier B."/>
            <person name="Cho G.Y."/>
            <person name="Coelho S.M."/>
            <person name="Collen J."/>
            <person name="Corre E."/>
            <person name="Da Silva C."/>
            <person name="Delage L."/>
            <person name="Delaroque N."/>
            <person name="Dittami S.M."/>
            <person name="Doulbeau S."/>
            <person name="Elias M."/>
            <person name="Farnham G."/>
            <person name="Gachon C.M."/>
            <person name="Gschloessl B."/>
            <person name="Heesch S."/>
            <person name="Jabbari K."/>
            <person name="Jubin C."/>
            <person name="Kawai H."/>
            <person name="Kimura K."/>
            <person name="Kloareg B."/>
            <person name="Kupper F.C."/>
            <person name="Lang D."/>
            <person name="Le Bail A."/>
            <person name="Leblanc C."/>
            <person name="Lerouge P."/>
            <person name="Lohr M."/>
            <person name="Lopez P.J."/>
            <person name="Martens C."/>
            <person name="Maumus F."/>
            <person name="Michel G."/>
            <person name="Miranda-Saavedra D."/>
            <person name="Morales J."/>
            <person name="Moreau H."/>
            <person name="Motomura T."/>
            <person name="Nagasato C."/>
            <person name="Napoli C.A."/>
            <person name="Nelson D.R."/>
            <person name="Nyvall-Collen P."/>
            <person name="Peters A.F."/>
            <person name="Pommier C."/>
            <person name="Potin P."/>
            <person name="Poulain J."/>
            <person name="Quesneville H."/>
            <person name="Read B."/>
            <person name="Rensing S.A."/>
            <person name="Ritter A."/>
            <person name="Rousvoal S."/>
            <person name="Samanta M."/>
            <person name="Samson G."/>
            <person name="Schroeder D.C."/>
            <person name="Segurens B."/>
            <person name="Strittmatter M."/>
            <person name="Tonon T."/>
            <person name="Tregear J.W."/>
            <person name="Valentin K."/>
            <person name="von Dassow P."/>
            <person name="Yamagishi T."/>
            <person name="Van de Peer Y."/>
            <person name="Wincker P."/>
        </authorList>
    </citation>
    <scope>NUCLEOTIDE SEQUENCE [LARGE SCALE GENOMIC DNA]</scope>
    <source>
        <strain evidence="4">Ec32 / CCAP1310/4</strain>
    </source>
</reference>
<dbReference type="Pfam" id="PF02984">
    <property type="entry name" value="Cyclin_C"/>
    <property type="match status" value="1"/>
</dbReference>
<dbReference type="OrthoDB" id="5590282at2759"/>
<dbReference type="AlphaFoldDB" id="D8LRC5"/>
<feature type="region of interest" description="Disordered" evidence="1">
    <location>
        <begin position="70"/>
        <end position="97"/>
    </location>
</feature>
<evidence type="ECO:0000313" key="3">
    <source>
        <dbReference type="EMBL" id="CBN75030.1"/>
    </source>
</evidence>
<dbReference type="SUPFAM" id="SSF47954">
    <property type="entry name" value="Cyclin-like"/>
    <property type="match status" value="1"/>
</dbReference>
<name>D8LRC5_ECTSI</name>
<dbReference type="Gene3D" id="1.10.472.10">
    <property type="entry name" value="Cyclin-like"/>
    <property type="match status" value="1"/>
</dbReference>
<gene>
    <name evidence="3" type="ORF">Esi_0064_0091</name>
</gene>
<keyword evidence="4" id="KW-1185">Reference proteome</keyword>
<dbReference type="SMART" id="SM01332">
    <property type="entry name" value="Cyclin_C"/>
    <property type="match status" value="1"/>
</dbReference>
<proteinExistence type="predicted"/>
<dbReference type="InterPro" id="IPR036915">
    <property type="entry name" value="Cyclin-like_sf"/>
</dbReference>
<organism evidence="3 4">
    <name type="scientific">Ectocarpus siliculosus</name>
    <name type="common">Brown alga</name>
    <name type="synonym">Conferva siliculosa</name>
    <dbReference type="NCBI Taxonomy" id="2880"/>
    <lineage>
        <taxon>Eukaryota</taxon>
        <taxon>Sar</taxon>
        <taxon>Stramenopiles</taxon>
        <taxon>Ochrophyta</taxon>
        <taxon>PX clade</taxon>
        <taxon>Phaeophyceae</taxon>
        <taxon>Ectocarpales</taxon>
        <taxon>Ectocarpaceae</taxon>
        <taxon>Ectocarpus</taxon>
    </lineage>
</organism>
<dbReference type="EMBL" id="FN649741">
    <property type="protein sequence ID" value="CBN75030.1"/>
    <property type="molecule type" value="Genomic_DNA"/>
</dbReference>
<evidence type="ECO:0000313" key="4">
    <source>
        <dbReference type="Proteomes" id="UP000002630"/>
    </source>
</evidence>
<dbReference type="Proteomes" id="UP000002630">
    <property type="component" value="Linkage Group LG16"/>
</dbReference>
<feature type="domain" description="Cyclin C-terminal" evidence="2">
    <location>
        <begin position="457"/>
        <end position="577"/>
    </location>
</feature>
<dbReference type="InterPro" id="IPR004367">
    <property type="entry name" value="Cyclin_C-dom"/>
</dbReference>
<sequence>MEPFDAERFVDRLVEDPAPTAWGRGGLVGGGGRVWEAAASSSSSGSSLGGGAAKLFQPVFNFDEHQPYLVGDGGGYGGTDNHHHHPQQQQQQQQSQDMPMIVPHDPILDAIFTPCRAVLPSTHHYHHPAEAAPVAVTCGLVRVPSGGRFGAGKKNEIAAFRPELLYNIPPPPPPEVSYAASLQVPMAPLRQPSGGRRLYSSSPPRGRVMIQSAERSPAAAAARLVAVATYLNKEENSNNIPVEFSPSGGGGGAMNTAAATTTPLTGADAHSSREYDDERHAFLRRQEAALAAGARYITGGVVVDPAARSAAVDWLSRLHGAKTVWGDGGGGVLLLGPAVKLAGAACLVLASKYQDQQAASLWGVAAASISSSSTSSSQPPLHLGGGADSGGGVGGGGGGGDFFGVLGAGDSLGLGGGGSGSGSGGGGGNADVRAARKELAATEMQVASALGFRLTVPTSLSFLGVFLRRAEGLGYVLADGPGRERVRREAEQILLCMLRESCSLEHPPSALAASALYWASCVTTPGAAPPTSFAFLAVTGYELEQLCCCLRDMEAVRTGGGRRYDGAGSFASCSSPAAGGAGGEGGGGGGDWAGAAFPEHADNSLFGAGGGHPAIAAL</sequence>
<evidence type="ECO:0000259" key="2">
    <source>
        <dbReference type="SMART" id="SM01332"/>
    </source>
</evidence>
<dbReference type="EMBL" id="FN648863">
    <property type="protein sequence ID" value="CBN75030.1"/>
    <property type="molecule type" value="Genomic_DNA"/>
</dbReference>
<accession>D8LRC5</accession>
<dbReference type="STRING" id="2880.D8LRC5"/>
<evidence type="ECO:0000256" key="1">
    <source>
        <dbReference type="SAM" id="MobiDB-lite"/>
    </source>
</evidence>
<dbReference type="InParanoid" id="D8LRC5"/>